<evidence type="ECO:0000256" key="2">
    <source>
        <dbReference type="ARBA" id="ARBA00022980"/>
    </source>
</evidence>
<evidence type="ECO:0000256" key="6">
    <source>
        <dbReference type="ARBA" id="ARBA00046388"/>
    </source>
</evidence>
<feature type="region of interest" description="Disordered" evidence="7">
    <location>
        <begin position="1"/>
        <end position="42"/>
    </location>
</feature>
<proteinExistence type="inferred from homology"/>
<evidence type="ECO:0000256" key="7">
    <source>
        <dbReference type="SAM" id="MobiDB-lite"/>
    </source>
</evidence>
<evidence type="ECO:0000256" key="5">
    <source>
        <dbReference type="ARBA" id="ARBA00035351"/>
    </source>
</evidence>
<dbReference type="Pfam" id="PF01159">
    <property type="entry name" value="Ribosomal_L6e"/>
    <property type="match status" value="1"/>
</dbReference>
<evidence type="ECO:0000256" key="4">
    <source>
        <dbReference type="ARBA" id="ARBA00035233"/>
    </source>
</evidence>
<organism evidence="8 9">
    <name type="scientific">Magallana gigas</name>
    <name type="common">Pacific oyster</name>
    <name type="synonym">Crassostrea gigas</name>
    <dbReference type="NCBI Taxonomy" id="29159"/>
    <lineage>
        <taxon>Eukaryota</taxon>
        <taxon>Metazoa</taxon>
        <taxon>Spiralia</taxon>
        <taxon>Lophotrochozoa</taxon>
        <taxon>Mollusca</taxon>
        <taxon>Bivalvia</taxon>
        <taxon>Autobranchia</taxon>
        <taxon>Pteriomorphia</taxon>
        <taxon>Ostreida</taxon>
        <taxon>Ostreoidea</taxon>
        <taxon>Ostreidae</taxon>
        <taxon>Magallana</taxon>
    </lineage>
</organism>
<accession>A0A8W8KGA0</accession>
<dbReference type="InterPro" id="IPR000915">
    <property type="entry name" value="60S_ribosomal_eL6"/>
</dbReference>
<protein>
    <recommendedName>
        <fullName evidence="4">Large ribosomal subunit protein eL6</fullName>
    </recommendedName>
    <alternativeName>
        <fullName evidence="5">60S ribosomal protein L6</fullName>
    </alternativeName>
</protein>
<comment type="similarity">
    <text evidence="1">Belongs to the eukaryotic ribosomal protein eL6 family.</text>
</comment>
<reference evidence="8" key="1">
    <citation type="submission" date="2022-08" db="UniProtKB">
        <authorList>
            <consortium name="EnsemblMetazoa"/>
        </authorList>
    </citation>
    <scope>IDENTIFICATION</scope>
    <source>
        <strain evidence="8">05x7-T-G4-1.051#20</strain>
    </source>
</reference>
<dbReference type="EnsemblMetazoa" id="G23471.3">
    <property type="protein sequence ID" value="G23471.3:cds"/>
    <property type="gene ID" value="G23471"/>
</dbReference>
<dbReference type="AlphaFoldDB" id="A0A8W8KGA0"/>
<evidence type="ECO:0000313" key="9">
    <source>
        <dbReference type="Proteomes" id="UP000005408"/>
    </source>
</evidence>
<dbReference type="GO" id="GO:0003735">
    <property type="term" value="F:structural constituent of ribosome"/>
    <property type="evidence" value="ECO:0007669"/>
    <property type="project" value="InterPro"/>
</dbReference>
<dbReference type="InterPro" id="IPR041997">
    <property type="entry name" value="Ribosomal_eL6_KOW"/>
</dbReference>
<dbReference type="PANTHER" id="PTHR10715">
    <property type="entry name" value="60S RIBOSOMAL PROTEIN L6"/>
    <property type="match status" value="1"/>
</dbReference>
<feature type="compositionally biased region" description="Low complexity" evidence="7">
    <location>
        <begin position="12"/>
        <end position="27"/>
    </location>
</feature>
<evidence type="ECO:0000256" key="1">
    <source>
        <dbReference type="ARBA" id="ARBA00010592"/>
    </source>
</evidence>
<name>A0A8W8KGA0_MAGGI</name>
<dbReference type="FunFam" id="2.30.30.30:FF:000014">
    <property type="entry name" value="60S ribosomal protein L6"/>
    <property type="match status" value="1"/>
</dbReference>
<comment type="subunit">
    <text evidence="6">Component of the large ribosomal subunit. May bind IPO9 with low affinity.</text>
</comment>
<dbReference type="GO" id="GO:0022625">
    <property type="term" value="C:cytosolic large ribosomal subunit"/>
    <property type="evidence" value="ECO:0007669"/>
    <property type="project" value="TreeGrafter"/>
</dbReference>
<keyword evidence="3" id="KW-0687">Ribonucleoprotein</keyword>
<dbReference type="PANTHER" id="PTHR10715:SF0">
    <property type="entry name" value="LARGE RIBOSOMAL SUBUNIT PROTEIN EL6"/>
    <property type="match status" value="1"/>
</dbReference>
<keyword evidence="9" id="KW-1185">Reference proteome</keyword>
<evidence type="ECO:0000256" key="3">
    <source>
        <dbReference type="ARBA" id="ARBA00023274"/>
    </source>
</evidence>
<dbReference type="Proteomes" id="UP000005408">
    <property type="component" value="Unassembled WGS sequence"/>
</dbReference>
<dbReference type="GO" id="GO:0002181">
    <property type="term" value="P:cytoplasmic translation"/>
    <property type="evidence" value="ECO:0007669"/>
    <property type="project" value="TreeGrafter"/>
</dbReference>
<keyword evidence="2" id="KW-0689">Ribosomal protein</keyword>
<dbReference type="Gene3D" id="2.30.30.30">
    <property type="match status" value="1"/>
</dbReference>
<evidence type="ECO:0000313" key="8">
    <source>
        <dbReference type="EnsemblMetazoa" id="G23471.3:cds"/>
    </source>
</evidence>
<dbReference type="CDD" id="cd13156">
    <property type="entry name" value="KOW_RPL6"/>
    <property type="match status" value="1"/>
</dbReference>
<dbReference type="SUPFAM" id="SSF50104">
    <property type="entry name" value="Translation proteins SH3-like domain"/>
    <property type="match status" value="1"/>
</dbReference>
<dbReference type="GO" id="GO:0000027">
    <property type="term" value="P:ribosomal large subunit assembly"/>
    <property type="evidence" value="ECO:0007669"/>
    <property type="project" value="TreeGrafter"/>
</dbReference>
<sequence length="230" mass="26275">MGPKAETKAAKPKAAAAKPAAKKQTQARLVKKTIGGDKNGGHRLVRKTRMSRYYPTEDKPRKLRSRKTAFSKHKHSLRSSITPGTVLILVAGRHKGKRVVFLKQLDSGLLLVTGPFHLNGCPLRRINQIYTIATKTKLDISGVKLPERLNDKYFNRKQLKKPRHTEGEIFDTKKEVYTVSDERKEDQVAVDKQILDVIRKNKEKKLLFGYLGSMFSLGSRQYPHKMVFYY</sequence>
<dbReference type="GO" id="GO:0003723">
    <property type="term" value="F:RNA binding"/>
    <property type="evidence" value="ECO:0007669"/>
    <property type="project" value="TreeGrafter"/>
</dbReference>
<dbReference type="InterPro" id="IPR014722">
    <property type="entry name" value="Rib_uL2_dom2"/>
</dbReference>
<dbReference type="InterPro" id="IPR008991">
    <property type="entry name" value="Translation_prot_SH3-like_sf"/>
</dbReference>